<name>A0A1F5DG98_9BACT</name>
<comment type="caution">
    <text evidence="3">The sequence shown here is derived from an EMBL/GenBank/DDBJ whole genome shotgun (WGS) entry which is preliminary data.</text>
</comment>
<dbReference type="EMBL" id="MEZJ01000018">
    <property type="protein sequence ID" value="OGD54165.1"/>
    <property type="molecule type" value="Genomic_DNA"/>
</dbReference>
<organism evidence="3 4">
    <name type="scientific">Candidatus Beckwithbacteria bacterium RBG_13_35_6</name>
    <dbReference type="NCBI Taxonomy" id="1797456"/>
    <lineage>
        <taxon>Bacteria</taxon>
        <taxon>Candidatus Beckwithiibacteriota</taxon>
    </lineage>
</organism>
<keyword evidence="1" id="KW-1133">Transmembrane helix</keyword>
<proteinExistence type="predicted"/>
<accession>A0A1F5DG98</accession>
<dbReference type="Pfam" id="PF00892">
    <property type="entry name" value="EamA"/>
    <property type="match status" value="1"/>
</dbReference>
<keyword evidence="1" id="KW-0812">Transmembrane</keyword>
<keyword evidence="1" id="KW-0472">Membrane</keyword>
<protein>
    <recommendedName>
        <fullName evidence="2">EamA domain-containing protein</fullName>
    </recommendedName>
</protein>
<dbReference type="InterPro" id="IPR000620">
    <property type="entry name" value="EamA_dom"/>
</dbReference>
<dbReference type="AlphaFoldDB" id="A0A1F5DG98"/>
<evidence type="ECO:0000259" key="2">
    <source>
        <dbReference type="Pfam" id="PF00892"/>
    </source>
</evidence>
<feature type="transmembrane region" description="Helical" evidence="1">
    <location>
        <begin position="66"/>
        <end position="88"/>
    </location>
</feature>
<feature type="transmembrane region" description="Helical" evidence="1">
    <location>
        <begin position="123"/>
        <end position="140"/>
    </location>
</feature>
<feature type="transmembrane region" description="Helical" evidence="1">
    <location>
        <begin position="100"/>
        <end position="117"/>
    </location>
</feature>
<dbReference type="Proteomes" id="UP000178758">
    <property type="component" value="Unassembled WGS sequence"/>
</dbReference>
<evidence type="ECO:0000313" key="3">
    <source>
        <dbReference type="EMBL" id="OGD54165.1"/>
    </source>
</evidence>
<reference evidence="3 4" key="1">
    <citation type="journal article" date="2016" name="Nat. Commun.">
        <title>Thousands of microbial genomes shed light on interconnected biogeochemical processes in an aquifer system.</title>
        <authorList>
            <person name="Anantharaman K."/>
            <person name="Brown C.T."/>
            <person name="Hug L.A."/>
            <person name="Sharon I."/>
            <person name="Castelle C.J."/>
            <person name="Probst A.J."/>
            <person name="Thomas B.C."/>
            <person name="Singh A."/>
            <person name="Wilkins M.J."/>
            <person name="Karaoz U."/>
            <person name="Brodie E.L."/>
            <person name="Williams K.H."/>
            <person name="Hubbard S.S."/>
            <person name="Banfield J.F."/>
        </authorList>
    </citation>
    <scope>NUCLEOTIDE SEQUENCE [LARGE SCALE GENOMIC DNA]</scope>
</reference>
<sequence>MSWLIFALLTIIFYAGFDFFIKLSSDKIHAGLGGLIINFISTIVLLIFLLITKSKGENVFQTKSNGIIFSVIAGIVIGLATITFLKMFSAGTNLSIGVPLVRIGIVLIASFLGILVLKEPFTLKYLLGLIISLFGLYLLITK</sequence>
<gene>
    <name evidence="3" type="ORF">A3J78_01920</name>
</gene>
<evidence type="ECO:0000256" key="1">
    <source>
        <dbReference type="SAM" id="Phobius"/>
    </source>
</evidence>
<evidence type="ECO:0000313" key="4">
    <source>
        <dbReference type="Proteomes" id="UP000178758"/>
    </source>
</evidence>
<dbReference type="GO" id="GO:0016020">
    <property type="term" value="C:membrane"/>
    <property type="evidence" value="ECO:0007669"/>
    <property type="project" value="InterPro"/>
</dbReference>
<feature type="domain" description="EamA" evidence="2">
    <location>
        <begin position="2"/>
        <end position="140"/>
    </location>
</feature>
<feature type="transmembrane region" description="Helical" evidence="1">
    <location>
        <begin position="6"/>
        <end position="23"/>
    </location>
</feature>
<feature type="transmembrane region" description="Helical" evidence="1">
    <location>
        <begin position="30"/>
        <end position="51"/>
    </location>
</feature>